<dbReference type="Proteomes" id="UP001323798">
    <property type="component" value="Chromosome"/>
</dbReference>
<sequence length="447" mass="48200">MAQHLLLRASPESQGVASAAVAAVVAGLDAVPHIHTVTIVRHGHVIGEATWAPYERDAPQLLFSVSKSFTSMAVGFALGEGLLGIDDRVVDLLPQAAPAAPSEQLRDVRVRHLLEMTVGHETEPARWQEGDWARSVLAAPLAHRPGVHWTYNTAATYLLAVIVQQAAGMRLVDYLRPRLFDPLGFGDVTWEQSPQGYDVGGYGLSARPEELAAFGQLLLQRGAWHGAQIIPAAWIDTATSAHADNSTWGGATDSVQGYGYQFWRCRHDGYRADGAFGQYVVVLPRHDAVIAITGGLQNMQQPLDVLWDALIPALEGTAPTTHPVEVPGRLDIAPLGGELRDEPVEHAYEGEIPRIRIEGRSLLIGQDTLEFAPDAWIPGIREGRPAAASGGWQGAGFIVDIRLLEEPFTQRLTVAADGSAQLHTDVAFDGRTLQWEGAPEVAGAVRT</sequence>
<keyword evidence="2" id="KW-0378">Hydrolase</keyword>
<keyword evidence="3" id="KW-1185">Reference proteome</keyword>
<dbReference type="PANTHER" id="PTHR43283:SF7">
    <property type="entry name" value="BETA-LACTAMASE-RELATED DOMAIN-CONTAINING PROTEIN"/>
    <property type="match status" value="1"/>
</dbReference>
<evidence type="ECO:0000313" key="2">
    <source>
        <dbReference type="EMBL" id="WPR88246.1"/>
    </source>
</evidence>
<evidence type="ECO:0000313" key="3">
    <source>
        <dbReference type="Proteomes" id="UP001323798"/>
    </source>
</evidence>
<evidence type="ECO:0000259" key="1">
    <source>
        <dbReference type="Pfam" id="PF00144"/>
    </source>
</evidence>
<dbReference type="Pfam" id="PF00144">
    <property type="entry name" value="Beta-lactamase"/>
    <property type="match status" value="1"/>
</dbReference>
<protein>
    <submittedName>
        <fullName evidence="2">Serine hydrolase</fullName>
        <ecNumber evidence="2">3.-.-.-</ecNumber>
    </submittedName>
</protein>
<dbReference type="PANTHER" id="PTHR43283">
    <property type="entry name" value="BETA-LACTAMASE-RELATED"/>
    <property type="match status" value="1"/>
</dbReference>
<dbReference type="Gene3D" id="3.40.710.10">
    <property type="entry name" value="DD-peptidase/beta-lactamase superfamily"/>
    <property type="match status" value="1"/>
</dbReference>
<name>A0ABZ0SLZ9_9MICO</name>
<dbReference type="RefSeq" id="WP_320940966.1">
    <property type="nucleotide sequence ID" value="NZ_BAABEU010000010.1"/>
</dbReference>
<feature type="domain" description="Beta-lactamase-related" evidence="1">
    <location>
        <begin position="37"/>
        <end position="292"/>
    </location>
</feature>
<dbReference type="GO" id="GO:0016787">
    <property type="term" value="F:hydrolase activity"/>
    <property type="evidence" value="ECO:0007669"/>
    <property type="project" value="UniProtKB-KW"/>
</dbReference>
<dbReference type="EC" id="3.-.-.-" evidence="2"/>
<dbReference type="InterPro" id="IPR001466">
    <property type="entry name" value="Beta-lactam-related"/>
</dbReference>
<accession>A0ABZ0SLZ9</accession>
<gene>
    <name evidence="2" type="ORF">SM116_10675</name>
</gene>
<reference evidence="2 3" key="1">
    <citation type="submission" date="2023-11" db="EMBL/GenBank/DDBJ databases">
        <title>Genome sequence of Microbacterium rhizosphaerae KACC 19337.</title>
        <authorList>
            <person name="Choi H."/>
            <person name="Kim S."/>
            <person name="Kim Y."/>
            <person name="Kwon S.-W."/>
            <person name="Heo J."/>
        </authorList>
    </citation>
    <scope>NUCLEOTIDE SEQUENCE [LARGE SCALE GENOMIC DNA]</scope>
    <source>
        <strain evidence="2 3">KACC 19337</strain>
    </source>
</reference>
<dbReference type="InterPro" id="IPR050789">
    <property type="entry name" value="Diverse_Enzym_Activities"/>
</dbReference>
<dbReference type="SUPFAM" id="SSF56601">
    <property type="entry name" value="beta-lactamase/transpeptidase-like"/>
    <property type="match status" value="1"/>
</dbReference>
<organism evidence="2 3">
    <name type="scientific">Microbacterium rhizosphaerae</name>
    <dbReference type="NCBI Taxonomy" id="1678237"/>
    <lineage>
        <taxon>Bacteria</taxon>
        <taxon>Bacillati</taxon>
        <taxon>Actinomycetota</taxon>
        <taxon>Actinomycetes</taxon>
        <taxon>Micrococcales</taxon>
        <taxon>Microbacteriaceae</taxon>
        <taxon>Microbacterium</taxon>
    </lineage>
</organism>
<dbReference type="EMBL" id="CP139368">
    <property type="protein sequence ID" value="WPR88246.1"/>
    <property type="molecule type" value="Genomic_DNA"/>
</dbReference>
<proteinExistence type="predicted"/>
<dbReference type="InterPro" id="IPR012338">
    <property type="entry name" value="Beta-lactam/transpept-like"/>
</dbReference>